<dbReference type="Gene3D" id="1.10.287.470">
    <property type="entry name" value="Helix hairpin bin"/>
    <property type="match status" value="1"/>
</dbReference>
<dbReference type="OrthoDB" id="9813967at2"/>
<evidence type="ECO:0000256" key="3">
    <source>
        <dbReference type="SAM" id="SignalP"/>
    </source>
</evidence>
<dbReference type="RefSeq" id="WP_038003978.1">
    <property type="nucleotide sequence ID" value="NZ_CVPC01000017.1"/>
</dbReference>
<dbReference type="InterPro" id="IPR006143">
    <property type="entry name" value="RND_pump_MFP"/>
</dbReference>
<keyword evidence="2" id="KW-0175">Coiled coil</keyword>
<name>A0A0U1NNV1_9RHOB</name>
<accession>A0A0U1NNV1</accession>
<dbReference type="PANTHER" id="PTHR30469:SF20">
    <property type="entry name" value="EFFLUX RND TRANSPORTER PERIPLASMIC ADAPTOR SUBUNIT"/>
    <property type="match status" value="1"/>
</dbReference>
<dbReference type="PANTHER" id="PTHR30469">
    <property type="entry name" value="MULTIDRUG RESISTANCE PROTEIN MDTA"/>
    <property type="match status" value="1"/>
</dbReference>
<keyword evidence="5" id="KW-1185">Reference proteome</keyword>
<dbReference type="GO" id="GO:0015562">
    <property type="term" value="F:efflux transmembrane transporter activity"/>
    <property type="evidence" value="ECO:0007669"/>
    <property type="project" value="TreeGrafter"/>
</dbReference>
<evidence type="ECO:0000313" key="4">
    <source>
        <dbReference type="EMBL" id="CRK76410.1"/>
    </source>
</evidence>
<sequence length="348" mass="36844">MKRLKLVVQGIATAFVLALPHQSEAQTSIVKIETVEASGSGLSRTFFGHVVARETVDLAFQVSGQIIDFPVDEGADVPKGGLVASLDLVPFELALEEARLNSDQANRTLDRYRQLEGSAVSQTAVQDAETQVELASVAMRNAERALEQATLHAPFEALVASRLVPNFSTTSAGMPVVRLHDMSDLRIEIEVPETLFQQAGRDPNIEIYAEFTGNPNRYPLAVKEVNAETAAVGQTYSITLGMAPKNDLTVWPGSSVKVTASLFADDAPILVPASAIVIGNDGSTSVMVFIPTGGIEGTVTHTPVEIAATESGEVEILSGLEVGQEIVAVGASTLVDGQDVRRFTGFGG</sequence>
<dbReference type="NCBIfam" id="TIGR01730">
    <property type="entry name" value="RND_mfp"/>
    <property type="match status" value="1"/>
</dbReference>
<dbReference type="Proteomes" id="UP000048949">
    <property type="component" value="Unassembled WGS sequence"/>
</dbReference>
<evidence type="ECO:0000256" key="2">
    <source>
        <dbReference type="SAM" id="Coils"/>
    </source>
</evidence>
<feature type="chain" id="PRO_5006712185" evidence="3">
    <location>
        <begin position="26"/>
        <end position="348"/>
    </location>
</feature>
<proteinExistence type="inferred from homology"/>
<dbReference type="GO" id="GO:1990281">
    <property type="term" value="C:efflux pump complex"/>
    <property type="evidence" value="ECO:0007669"/>
    <property type="project" value="TreeGrafter"/>
</dbReference>
<dbReference type="STRING" id="282199.GCA_001049735_02472"/>
<dbReference type="Gene3D" id="2.40.420.20">
    <property type="match status" value="1"/>
</dbReference>
<comment type="similarity">
    <text evidence="1">Belongs to the membrane fusion protein (MFP) (TC 8.A.1) family.</text>
</comment>
<reference evidence="4 5" key="1">
    <citation type="submission" date="2015-04" db="EMBL/GenBank/DDBJ databases">
        <authorList>
            <person name="Syromyatnikov M.Y."/>
            <person name="Popov V.N."/>
        </authorList>
    </citation>
    <scope>NUCLEOTIDE SEQUENCE [LARGE SCALE GENOMIC DNA]</scope>
    <source>
        <strain evidence="4 5">CECT 5292</strain>
    </source>
</reference>
<feature type="signal peptide" evidence="3">
    <location>
        <begin position="1"/>
        <end position="25"/>
    </location>
</feature>
<dbReference type="Gene3D" id="2.40.50.100">
    <property type="match status" value="1"/>
</dbReference>
<dbReference type="EMBL" id="CVQV01000017">
    <property type="protein sequence ID" value="CRK76410.1"/>
    <property type="molecule type" value="Genomic_DNA"/>
</dbReference>
<organism evidence="4 5">
    <name type="scientific">Nereida ignava</name>
    <dbReference type="NCBI Taxonomy" id="282199"/>
    <lineage>
        <taxon>Bacteria</taxon>
        <taxon>Pseudomonadati</taxon>
        <taxon>Pseudomonadota</taxon>
        <taxon>Alphaproteobacteria</taxon>
        <taxon>Rhodobacterales</taxon>
        <taxon>Roseobacteraceae</taxon>
        <taxon>Nereida</taxon>
    </lineage>
</organism>
<keyword evidence="3" id="KW-0732">Signal</keyword>
<evidence type="ECO:0000313" key="5">
    <source>
        <dbReference type="Proteomes" id="UP000048949"/>
    </source>
</evidence>
<feature type="coiled-coil region" evidence="2">
    <location>
        <begin position="95"/>
        <end position="145"/>
    </location>
</feature>
<protein>
    <submittedName>
        <fullName evidence="4">Multidrug transporter MdtA</fullName>
    </submittedName>
</protein>
<dbReference type="GeneID" id="78125998"/>
<dbReference type="AlphaFoldDB" id="A0A0U1NNV1"/>
<evidence type="ECO:0000256" key="1">
    <source>
        <dbReference type="ARBA" id="ARBA00009477"/>
    </source>
</evidence>
<dbReference type="SUPFAM" id="SSF111369">
    <property type="entry name" value="HlyD-like secretion proteins"/>
    <property type="match status" value="1"/>
</dbReference>
<gene>
    <name evidence="4" type="primary">mdtA</name>
    <name evidence="4" type="ORF">NIG5292_02473</name>
</gene>
<dbReference type="Gene3D" id="2.40.30.170">
    <property type="match status" value="1"/>
</dbReference>